<name>A0ABX6QL50_9HYPH</name>
<protein>
    <submittedName>
        <fullName evidence="3">PIN domain-containing protein</fullName>
    </submittedName>
</protein>
<sequence length="211" mass="23858">MKGSGSWTSLPSKRRNWGWGIKKSRYTVVLDACVLYPAPLRDFLMELAAAGLFRAKWSEQIHDEWIRNVLKDRHDLTAEQLGRTKDLMNAAVPDCMVEGYEDLVPSVTLPDMDDRHVLAAAIASSSDAIVTFNLKDFPKATVAKYNIEVLHPDDFIFHQFGLNNAGVIIAAQRCRARLRNPPKTSEEYLQTLERQSLPKTVAELQEYLSVL</sequence>
<dbReference type="Pfam" id="PF13470">
    <property type="entry name" value="PIN_3"/>
    <property type="match status" value="1"/>
</dbReference>
<evidence type="ECO:0000313" key="4">
    <source>
        <dbReference type="Proteomes" id="UP000308530"/>
    </source>
</evidence>
<dbReference type="InterPro" id="IPR058652">
    <property type="entry name" value="VapC50_C"/>
</dbReference>
<dbReference type="Pfam" id="PF26343">
    <property type="entry name" value="VapC50_C"/>
    <property type="match status" value="1"/>
</dbReference>
<proteinExistence type="predicted"/>
<evidence type="ECO:0000259" key="1">
    <source>
        <dbReference type="Pfam" id="PF13470"/>
    </source>
</evidence>
<evidence type="ECO:0000259" key="2">
    <source>
        <dbReference type="Pfam" id="PF26343"/>
    </source>
</evidence>
<keyword evidence="4" id="KW-1185">Reference proteome</keyword>
<dbReference type="Proteomes" id="UP000308530">
    <property type="component" value="Chromosome"/>
</dbReference>
<evidence type="ECO:0000313" key="3">
    <source>
        <dbReference type="EMBL" id="QLF69323.1"/>
    </source>
</evidence>
<gene>
    <name evidence="3" type="ORF">FE840_007095</name>
</gene>
<dbReference type="InterPro" id="IPR002716">
    <property type="entry name" value="PIN_dom"/>
</dbReference>
<feature type="domain" description="PIN" evidence="1">
    <location>
        <begin position="28"/>
        <end position="134"/>
    </location>
</feature>
<dbReference type="EMBL" id="CP058350">
    <property type="protein sequence ID" value="QLF69323.1"/>
    <property type="molecule type" value="Genomic_DNA"/>
</dbReference>
<organism evidence="3 4">
    <name type="scientific">Peteryoungia desertarenae</name>
    <dbReference type="NCBI Taxonomy" id="1813451"/>
    <lineage>
        <taxon>Bacteria</taxon>
        <taxon>Pseudomonadati</taxon>
        <taxon>Pseudomonadota</taxon>
        <taxon>Alphaproteobacteria</taxon>
        <taxon>Hyphomicrobiales</taxon>
        <taxon>Rhizobiaceae</taxon>
        <taxon>Peteryoungia</taxon>
    </lineage>
</organism>
<accession>A0ABX6QL50</accession>
<feature type="domain" description="VapC50 C-terminal" evidence="2">
    <location>
        <begin position="152"/>
        <end position="206"/>
    </location>
</feature>
<reference evidence="3 4" key="1">
    <citation type="submission" date="2020-06" db="EMBL/GenBank/DDBJ databases">
        <title>Genome sequence of Rhizobium sp strain ADMK78.</title>
        <authorList>
            <person name="Rahi P."/>
        </authorList>
    </citation>
    <scope>NUCLEOTIDE SEQUENCE [LARGE SCALE GENOMIC DNA]</scope>
    <source>
        <strain evidence="3 4">ADMK78</strain>
    </source>
</reference>